<dbReference type="RefSeq" id="WP_254576376.1">
    <property type="nucleotide sequence ID" value="NZ_CP100595.1"/>
</dbReference>
<gene>
    <name evidence="1" type="ORF">NJU99_13215</name>
</gene>
<proteinExistence type="predicted"/>
<evidence type="ECO:0000313" key="2">
    <source>
        <dbReference type="Proteomes" id="UP001060012"/>
    </source>
</evidence>
<sequence length="52" mass="6636">MRFEYYNLYENKEDKWHKKYENHDLYKVVVKSFKYDFKQIAQKMPELLKKSL</sequence>
<organism evidence="1 2">
    <name type="scientific">Arcobacter roscoffensis</name>
    <dbReference type="NCBI Taxonomy" id="2961520"/>
    <lineage>
        <taxon>Bacteria</taxon>
        <taxon>Pseudomonadati</taxon>
        <taxon>Campylobacterota</taxon>
        <taxon>Epsilonproteobacteria</taxon>
        <taxon>Campylobacterales</taxon>
        <taxon>Arcobacteraceae</taxon>
        <taxon>Arcobacter</taxon>
    </lineage>
</organism>
<reference evidence="1" key="1">
    <citation type="submission" date="2022-07" db="EMBL/GenBank/DDBJ databases">
        <title>Arcobacter roscoffensis sp. nov., a marine bacterium isolated from coastal seawater collected from Roscoff, France.</title>
        <authorList>
            <person name="Pascual J."/>
            <person name="Lepeaux C."/>
            <person name="Methner A."/>
            <person name="Overmann J."/>
        </authorList>
    </citation>
    <scope>NUCLEOTIDE SEQUENCE</scope>
    <source>
        <strain evidence="1">ARW1-2F2</strain>
    </source>
</reference>
<name>A0ABY5E1Y0_9BACT</name>
<protein>
    <recommendedName>
        <fullName evidence="3">DUF559 domain-containing protein</fullName>
    </recommendedName>
</protein>
<evidence type="ECO:0008006" key="3">
    <source>
        <dbReference type="Google" id="ProtNLM"/>
    </source>
</evidence>
<accession>A0ABY5E1Y0</accession>
<evidence type="ECO:0000313" key="1">
    <source>
        <dbReference type="EMBL" id="UTJ06196.1"/>
    </source>
</evidence>
<keyword evidence="2" id="KW-1185">Reference proteome</keyword>
<dbReference type="Proteomes" id="UP001060012">
    <property type="component" value="Chromosome"/>
</dbReference>
<dbReference type="EMBL" id="CP100595">
    <property type="protein sequence ID" value="UTJ06196.1"/>
    <property type="molecule type" value="Genomic_DNA"/>
</dbReference>